<comment type="similarity">
    <text evidence="5 6">Belongs to the peptidase S8 family.</text>
</comment>
<feature type="domain" description="Peptidase S8/S53" evidence="8">
    <location>
        <begin position="157"/>
        <end position="359"/>
    </location>
</feature>
<keyword evidence="2 7" id="KW-0732">Signal</keyword>
<dbReference type="PROSITE" id="PS51892">
    <property type="entry name" value="SUBTILASE"/>
    <property type="match status" value="1"/>
</dbReference>
<protein>
    <submittedName>
        <fullName evidence="9">S8 family serine peptidase</fullName>
    </submittedName>
</protein>
<accession>A0A9D1SMI8</accession>
<gene>
    <name evidence="9" type="ORF">IAC63_00260</name>
</gene>
<evidence type="ECO:0000256" key="2">
    <source>
        <dbReference type="ARBA" id="ARBA00022729"/>
    </source>
</evidence>
<evidence type="ECO:0000256" key="4">
    <source>
        <dbReference type="ARBA" id="ARBA00022825"/>
    </source>
</evidence>
<dbReference type="SUPFAM" id="SSF52743">
    <property type="entry name" value="Subtilisin-like"/>
    <property type="match status" value="1"/>
</dbReference>
<evidence type="ECO:0000256" key="1">
    <source>
        <dbReference type="ARBA" id="ARBA00022670"/>
    </source>
</evidence>
<keyword evidence="3 6" id="KW-0378">Hydrolase</keyword>
<evidence type="ECO:0000259" key="8">
    <source>
        <dbReference type="Pfam" id="PF00082"/>
    </source>
</evidence>
<dbReference type="EMBL" id="DVNO01000002">
    <property type="protein sequence ID" value="HIU65062.1"/>
    <property type="molecule type" value="Genomic_DNA"/>
</dbReference>
<dbReference type="PRINTS" id="PR00723">
    <property type="entry name" value="SUBTILISIN"/>
</dbReference>
<dbReference type="PANTHER" id="PTHR42884:SF14">
    <property type="entry name" value="NEUROENDOCRINE CONVERTASE 1"/>
    <property type="match status" value="1"/>
</dbReference>
<dbReference type="Gene3D" id="3.40.50.200">
    <property type="entry name" value="Peptidase S8/S53 domain"/>
    <property type="match status" value="1"/>
</dbReference>
<dbReference type="PANTHER" id="PTHR42884">
    <property type="entry name" value="PROPROTEIN CONVERTASE SUBTILISIN/KEXIN-RELATED"/>
    <property type="match status" value="1"/>
</dbReference>
<dbReference type="Proteomes" id="UP000824142">
    <property type="component" value="Unassembled WGS sequence"/>
</dbReference>
<dbReference type="InterPro" id="IPR023828">
    <property type="entry name" value="Peptidase_S8_Ser-AS"/>
</dbReference>
<evidence type="ECO:0000313" key="10">
    <source>
        <dbReference type="Proteomes" id="UP000824142"/>
    </source>
</evidence>
<evidence type="ECO:0000313" key="9">
    <source>
        <dbReference type="EMBL" id="HIU65062.1"/>
    </source>
</evidence>
<dbReference type="InterPro" id="IPR000209">
    <property type="entry name" value="Peptidase_S8/S53_dom"/>
</dbReference>
<dbReference type="GO" id="GO:0005886">
    <property type="term" value="C:plasma membrane"/>
    <property type="evidence" value="ECO:0007669"/>
    <property type="project" value="TreeGrafter"/>
</dbReference>
<evidence type="ECO:0000256" key="5">
    <source>
        <dbReference type="PROSITE-ProRule" id="PRU01240"/>
    </source>
</evidence>
<dbReference type="PROSITE" id="PS00138">
    <property type="entry name" value="SUBTILASE_SER"/>
    <property type="match status" value="1"/>
</dbReference>
<comment type="caution">
    <text evidence="5">Lacks conserved residue(s) required for the propagation of feature annotation.</text>
</comment>
<organism evidence="9 10">
    <name type="scientific">Candidatus Enterousia avicola</name>
    <dbReference type="NCBI Taxonomy" id="2840787"/>
    <lineage>
        <taxon>Bacteria</taxon>
        <taxon>Pseudomonadati</taxon>
        <taxon>Pseudomonadota</taxon>
        <taxon>Alphaproteobacteria</taxon>
        <taxon>Candidatus Enterousia</taxon>
    </lineage>
</organism>
<dbReference type="GO" id="GO:0004252">
    <property type="term" value="F:serine-type endopeptidase activity"/>
    <property type="evidence" value="ECO:0007669"/>
    <property type="project" value="InterPro"/>
</dbReference>
<keyword evidence="1 6" id="KW-0645">Protease</keyword>
<dbReference type="InterPro" id="IPR036852">
    <property type="entry name" value="Peptidase_S8/S53_dom_sf"/>
</dbReference>
<dbReference type="InterPro" id="IPR034061">
    <property type="entry name" value="Peptidases_S8_Autotransporter"/>
</dbReference>
<comment type="caution">
    <text evidence="9">The sequence shown here is derived from an EMBL/GenBank/DDBJ whole genome shotgun (WGS) entry which is preliminary data.</text>
</comment>
<dbReference type="Pfam" id="PF00082">
    <property type="entry name" value="Peptidase_S8"/>
    <property type="match status" value="1"/>
</dbReference>
<reference evidence="9" key="2">
    <citation type="journal article" date="2021" name="PeerJ">
        <title>Extensive microbial diversity within the chicken gut microbiome revealed by metagenomics and culture.</title>
        <authorList>
            <person name="Gilroy R."/>
            <person name="Ravi A."/>
            <person name="Getino M."/>
            <person name="Pursley I."/>
            <person name="Horton D.L."/>
            <person name="Alikhan N.F."/>
            <person name="Baker D."/>
            <person name="Gharbi K."/>
            <person name="Hall N."/>
            <person name="Watson M."/>
            <person name="Adriaenssens E.M."/>
            <person name="Foster-Nyarko E."/>
            <person name="Jarju S."/>
            <person name="Secka A."/>
            <person name="Antonio M."/>
            <person name="Oren A."/>
            <person name="Chaudhuri R.R."/>
            <person name="La Ragione R."/>
            <person name="Hildebrand F."/>
            <person name="Pallen M.J."/>
        </authorList>
    </citation>
    <scope>NUCLEOTIDE SEQUENCE</scope>
    <source>
        <strain evidence="9">CHK136-897</strain>
    </source>
</reference>
<keyword evidence="4 6" id="KW-0720">Serine protease</keyword>
<evidence type="ECO:0000256" key="7">
    <source>
        <dbReference type="SAM" id="SignalP"/>
    </source>
</evidence>
<feature type="chain" id="PRO_5038613214" evidence="7">
    <location>
        <begin position="23"/>
        <end position="605"/>
    </location>
</feature>
<reference evidence="9" key="1">
    <citation type="submission" date="2020-10" db="EMBL/GenBank/DDBJ databases">
        <authorList>
            <person name="Gilroy R."/>
        </authorList>
    </citation>
    <scope>NUCLEOTIDE SEQUENCE</scope>
    <source>
        <strain evidence="9">CHK136-897</strain>
    </source>
</reference>
<dbReference type="AlphaFoldDB" id="A0A9D1SMI8"/>
<feature type="signal peptide" evidence="7">
    <location>
        <begin position="1"/>
        <end position="22"/>
    </location>
</feature>
<dbReference type="InterPro" id="IPR015500">
    <property type="entry name" value="Peptidase_S8_subtilisin-rel"/>
</dbReference>
<dbReference type="CDD" id="cd04848">
    <property type="entry name" value="Peptidases_S8_Autotransporter_serine_protease_like"/>
    <property type="match status" value="1"/>
</dbReference>
<sequence>MKFTRLCFYSGFVFVAISNCFATDFQHKQDCSNSEYKEKHPYKCASITAPLVSSATVLGGAIALISLSSNSSSAPQETSHYQPTLPTYNFVGGDIDSIHLANVAKSIEYTENLEQYNDIRLAYSIARGYTGKGTNIAILDAGLDSWHGQTVHDITSGPIAPDASIESYKIAYDMDFLPYEEIGKVIAQANDADIFNASWSVSMRATALKSRQQLERLTGETFVNELSNAAERDAIFVWAAGNDSNSQSSALSALPSVMPELQGHFVNVVAWDSEKKSLADYSNACGITKSWCITAPGTNISTGESIASGTSFATPIVSAAIAVIKEAFPYMKATEITNLLFETARDLGSPGIDEIYGHGMLDLERATRPVGAPLIPLDNGIVQELQPARVSGTIAHNIKKVAPKFAYFDKYGRAFDSELSNVISVQNQGIGFQRLRQDKDIIVAKTNHLEFGLQNSDILFGDSFLQNTDNELFGFMGIQNDFDIAGIKFFQRARISIGMPRTTENSIINDFSNIYMASVDVGASIGDLSFGVSIPDTIIGGTMDIRLPTGRTENGTILYNDYVINMLGTPAIEYTISYKSFTASFVDNPYGTDEFFIMSRAKISF</sequence>
<evidence type="ECO:0000256" key="6">
    <source>
        <dbReference type="RuleBase" id="RU003355"/>
    </source>
</evidence>
<proteinExistence type="inferred from homology"/>
<name>A0A9D1SMI8_9PROT</name>
<dbReference type="PROSITE" id="PS00136">
    <property type="entry name" value="SUBTILASE_ASP"/>
    <property type="match status" value="1"/>
</dbReference>
<dbReference type="InterPro" id="IPR023827">
    <property type="entry name" value="Peptidase_S8_Asp-AS"/>
</dbReference>
<evidence type="ECO:0000256" key="3">
    <source>
        <dbReference type="ARBA" id="ARBA00022801"/>
    </source>
</evidence>
<dbReference type="GO" id="GO:0016485">
    <property type="term" value="P:protein processing"/>
    <property type="evidence" value="ECO:0007669"/>
    <property type="project" value="TreeGrafter"/>
</dbReference>